<accession>A0A4P9WGZ7</accession>
<dbReference type="AlphaFoldDB" id="A0A4P9WGZ7"/>
<evidence type="ECO:0000313" key="2">
    <source>
        <dbReference type="EMBL" id="RKO92091.1"/>
    </source>
</evidence>
<feature type="compositionally biased region" description="Pro residues" evidence="1">
    <location>
        <begin position="99"/>
        <end position="110"/>
    </location>
</feature>
<evidence type="ECO:0000313" key="3">
    <source>
        <dbReference type="Proteomes" id="UP000269721"/>
    </source>
</evidence>
<gene>
    <name evidence="2" type="ORF">BDK51DRAFT_37251</name>
</gene>
<keyword evidence="3" id="KW-1185">Reference proteome</keyword>
<dbReference type="EMBL" id="KZ994782">
    <property type="protein sequence ID" value="RKO92091.1"/>
    <property type="molecule type" value="Genomic_DNA"/>
</dbReference>
<proteinExistence type="predicted"/>
<feature type="region of interest" description="Disordered" evidence="1">
    <location>
        <begin position="1"/>
        <end position="43"/>
    </location>
</feature>
<dbReference type="Proteomes" id="UP000269721">
    <property type="component" value="Unassembled WGS sequence"/>
</dbReference>
<reference evidence="3" key="1">
    <citation type="journal article" date="2018" name="Nat. Microbiol.">
        <title>Leveraging single-cell genomics to expand the fungal tree of life.</title>
        <authorList>
            <person name="Ahrendt S.R."/>
            <person name="Quandt C.A."/>
            <person name="Ciobanu D."/>
            <person name="Clum A."/>
            <person name="Salamov A."/>
            <person name="Andreopoulos B."/>
            <person name="Cheng J.F."/>
            <person name="Woyke T."/>
            <person name="Pelin A."/>
            <person name="Henrissat B."/>
            <person name="Reynolds N.K."/>
            <person name="Benny G.L."/>
            <person name="Smith M.E."/>
            <person name="James T.Y."/>
            <person name="Grigoriev I.V."/>
        </authorList>
    </citation>
    <scope>NUCLEOTIDE SEQUENCE [LARGE SCALE GENOMIC DNA]</scope>
</reference>
<protein>
    <submittedName>
        <fullName evidence="2">Uncharacterized protein</fullName>
    </submittedName>
</protein>
<organism evidence="2 3">
    <name type="scientific">Blyttiomyces helicus</name>
    <dbReference type="NCBI Taxonomy" id="388810"/>
    <lineage>
        <taxon>Eukaryota</taxon>
        <taxon>Fungi</taxon>
        <taxon>Fungi incertae sedis</taxon>
        <taxon>Chytridiomycota</taxon>
        <taxon>Chytridiomycota incertae sedis</taxon>
        <taxon>Chytridiomycetes</taxon>
        <taxon>Chytridiomycetes incertae sedis</taxon>
        <taxon>Blyttiomyces</taxon>
    </lineage>
</organism>
<feature type="region of interest" description="Disordered" evidence="1">
    <location>
        <begin position="86"/>
        <end position="110"/>
    </location>
</feature>
<feature type="compositionally biased region" description="Low complexity" evidence="1">
    <location>
        <begin position="7"/>
        <end position="30"/>
    </location>
</feature>
<name>A0A4P9WGZ7_9FUNG</name>
<evidence type="ECO:0000256" key="1">
    <source>
        <dbReference type="SAM" id="MobiDB-lite"/>
    </source>
</evidence>
<feature type="region of interest" description="Disordered" evidence="1">
    <location>
        <begin position="130"/>
        <end position="154"/>
    </location>
</feature>
<sequence>MQKSAIAKKPNPATAKKPTPAKKPVMAKKTGAAPKPTTPLATRATNCSSMSYKTTEEKDGMLTFMNDAPDNEVWTVTVEAGHRALKPPVDKASDSPSTAPGPPAQSIPHSSFPPTPLILFMLSLSLKQPRDDYDQGYDDQDYAPPREPSVQKPPLEVIPPVESLRSDELGMLTTISHGYGPSPCFNLPGSSSSLELDFSLSIFANACFRLGASHLLAATPRSFHSPIAPFADTRFGFPSRLKLSICLERISDEAASTAAPIIFHLFRSVLEVTCFHSVTEGSGSPVRARERAFPRFDGGDRAKQIVEGRCNGQAVAGEERYGKIALMSVVRWIVLREATDEGAFFFNGSDFMWDQAKIRWGSLCGLGRVRKKGPGTFASLFRAAATNSKSSTDMDGFSQVGALDCFALHKLWFFTGFSCALQQLIFPTPVHGT</sequence>